<keyword evidence="3" id="KW-0548">Nucleotidyltransferase</keyword>
<dbReference type="Proteomes" id="UP001293718">
    <property type="component" value="Unassembled WGS sequence"/>
</dbReference>
<dbReference type="GO" id="GO:0052621">
    <property type="term" value="F:diguanylate cyclase activity"/>
    <property type="evidence" value="ECO:0007669"/>
    <property type="project" value="UniProtKB-EC"/>
</dbReference>
<dbReference type="PROSITE" id="PS50887">
    <property type="entry name" value="GGDEF"/>
    <property type="match status" value="1"/>
</dbReference>
<dbReference type="InterPro" id="IPR000160">
    <property type="entry name" value="GGDEF_dom"/>
</dbReference>
<name>A0ABU5I9N2_9BURK</name>
<dbReference type="CDD" id="cd01949">
    <property type="entry name" value="GGDEF"/>
    <property type="match status" value="1"/>
</dbReference>
<reference evidence="3 4" key="1">
    <citation type="submission" date="2023-11" db="EMBL/GenBank/DDBJ databases">
        <title>Draft genome of Azohydromonas lata strain H1 (DSM1123), a polyhydroxyalkanoate producer.</title>
        <authorList>
            <person name="Traversa D."/>
            <person name="D'Addabbo P."/>
            <person name="Pazzani C."/>
            <person name="Manzari C."/>
            <person name="Chiara M."/>
            <person name="Scrascia M."/>
        </authorList>
    </citation>
    <scope>NUCLEOTIDE SEQUENCE [LARGE SCALE GENOMIC DNA]</scope>
    <source>
        <strain evidence="3 4">H1</strain>
    </source>
</reference>
<dbReference type="SMART" id="SM00267">
    <property type="entry name" value="GGDEF"/>
    <property type="match status" value="1"/>
</dbReference>
<sequence length="632" mass="69094">MPATGASRSLKARELRRFARWLVAVNLIVGAMLGLTVFHSLRTSRQIHEARARTATENLVEGLKAGIWAKLNRVDGALLSTGFRLKHIGSRGPLDLAFVKQVLAEQKSLVPEIESLWITDALGNVQPGAGVPPFQTVNLGDREYFRRVRDEAADALVVSEPTHARISKKWVLVLARRLSNLDGSFAGIVYANVAVEEFHDLFKSLSVGRQGAVTLRTESLRLVARYTPGDNGGPPPVGSANVSPELAASLKVSPAQGFFVSRTKLDNIERTNSYRRVHPFPLYVLAGLATAEFFSQWRADAAVQVALASVLMLVLLGASCGVYRSRVRQYRAQQEVSRLVDEQGLMLNNELIGILRLKAGQIMWANKAIETMFGHPLQDLVGYTTRVLCGDDEAYDRLGKAAYTHLASGSPFRAQLLLRKKNGSPIWVDASGALMADRAGESLWVMLDVTQTRLQQQEIERAALYDSLTGLPNRRLLHERLELCLHGRRRSEHLLAVAFMDLDGFKPINDTHGHETGDVVLCTVARRMQAGMRAGDTIARIGGDEFVLIFADLKGQEDCMSTLERILAVIREPIPVLGKSPCAVSASIGVAFLDEEHATACTLLATADVAMYRAKKAGGNQVCCGEAEACVV</sequence>
<feature type="transmembrane region" description="Helical" evidence="1">
    <location>
        <begin position="303"/>
        <end position="323"/>
    </location>
</feature>
<dbReference type="InterPro" id="IPR029787">
    <property type="entry name" value="Nucleotide_cyclase"/>
</dbReference>
<dbReference type="Pfam" id="PF00990">
    <property type="entry name" value="GGDEF"/>
    <property type="match status" value="1"/>
</dbReference>
<keyword evidence="1" id="KW-0472">Membrane</keyword>
<dbReference type="CDD" id="cd12914">
    <property type="entry name" value="PDC1_DGC_like"/>
    <property type="match status" value="1"/>
</dbReference>
<feature type="transmembrane region" description="Helical" evidence="1">
    <location>
        <begin position="18"/>
        <end position="38"/>
    </location>
</feature>
<dbReference type="InterPro" id="IPR052155">
    <property type="entry name" value="Biofilm_reg_signaling"/>
</dbReference>
<dbReference type="NCBIfam" id="TIGR00254">
    <property type="entry name" value="GGDEF"/>
    <property type="match status" value="1"/>
</dbReference>
<dbReference type="CDD" id="cd00130">
    <property type="entry name" value="PAS"/>
    <property type="match status" value="1"/>
</dbReference>
<evidence type="ECO:0000313" key="3">
    <source>
        <dbReference type="EMBL" id="MDZ5455815.1"/>
    </source>
</evidence>
<evidence type="ECO:0000259" key="2">
    <source>
        <dbReference type="PROSITE" id="PS50887"/>
    </source>
</evidence>
<keyword evidence="1" id="KW-1133">Transmembrane helix</keyword>
<dbReference type="InterPro" id="IPR013767">
    <property type="entry name" value="PAS_fold"/>
</dbReference>
<dbReference type="Gene3D" id="3.30.450.20">
    <property type="entry name" value="PAS domain"/>
    <property type="match status" value="3"/>
</dbReference>
<dbReference type="SUPFAM" id="SSF55785">
    <property type="entry name" value="PYP-like sensor domain (PAS domain)"/>
    <property type="match status" value="1"/>
</dbReference>
<dbReference type="PANTHER" id="PTHR44757:SF2">
    <property type="entry name" value="BIOFILM ARCHITECTURE MAINTENANCE PROTEIN MBAA"/>
    <property type="match status" value="1"/>
</dbReference>
<feature type="domain" description="GGDEF" evidence="2">
    <location>
        <begin position="493"/>
        <end position="627"/>
    </location>
</feature>
<dbReference type="Pfam" id="PF00989">
    <property type="entry name" value="PAS"/>
    <property type="match status" value="1"/>
</dbReference>
<accession>A0ABU5I9N2</accession>
<dbReference type="CDD" id="cd12915">
    <property type="entry name" value="PDC2_DGC_like"/>
    <property type="match status" value="1"/>
</dbReference>
<dbReference type="InterPro" id="IPR043128">
    <property type="entry name" value="Rev_trsase/Diguanyl_cyclase"/>
</dbReference>
<organism evidence="3 4">
    <name type="scientific">Azohydromonas lata</name>
    <dbReference type="NCBI Taxonomy" id="45677"/>
    <lineage>
        <taxon>Bacteria</taxon>
        <taxon>Pseudomonadati</taxon>
        <taxon>Pseudomonadota</taxon>
        <taxon>Betaproteobacteria</taxon>
        <taxon>Burkholderiales</taxon>
        <taxon>Sphaerotilaceae</taxon>
        <taxon>Azohydromonas</taxon>
    </lineage>
</organism>
<keyword evidence="1" id="KW-0812">Transmembrane</keyword>
<dbReference type="NCBIfam" id="TIGR00229">
    <property type="entry name" value="sensory_box"/>
    <property type="match status" value="1"/>
</dbReference>
<evidence type="ECO:0000256" key="1">
    <source>
        <dbReference type="SAM" id="Phobius"/>
    </source>
</evidence>
<comment type="caution">
    <text evidence="3">The sequence shown here is derived from an EMBL/GenBank/DDBJ whole genome shotgun (WGS) entry which is preliminary data.</text>
</comment>
<dbReference type="PANTHER" id="PTHR44757">
    <property type="entry name" value="DIGUANYLATE CYCLASE DGCP"/>
    <property type="match status" value="1"/>
</dbReference>
<dbReference type="RefSeq" id="WP_322464504.1">
    <property type="nucleotide sequence ID" value="NZ_JAXOJX010000004.1"/>
</dbReference>
<dbReference type="EMBL" id="JAXOJX010000004">
    <property type="protein sequence ID" value="MDZ5455815.1"/>
    <property type="molecule type" value="Genomic_DNA"/>
</dbReference>
<proteinExistence type="predicted"/>
<keyword evidence="4" id="KW-1185">Reference proteome</keyword>
<dbReference type="InterPro" id="IPR035965">
    <property type="entry name" value="PAS-like_dom_sf"/>
</dbReference>
<gene>
    <name evidence="3" type="ORF">SM757_04450</name>
</gene>
<protein>
    <submittedName>
        <fullName evidence="3">Diguanylate cyclase</fullName>
        <ecNumber evidence="3">2.7.7.65</ecNumber>
    </submittedName>
</protein>
<dbReference type="EC" id="2.7.7.65" evidence="3"/>
<dbReference type="SUPFAM" id="SSF55073">
    <property type="entry name" value="Nucleotide cyclase"/>
    <property type="match status" value="1"/>
</dbReference>
<evidence type="ECO:0000313" key="4">
    <source>
        <dbReference type="Proteomes" id="UP001293718"/>
    </source>
</evidence>
<dbReference type="Gene3D" id="3.30.70.270">
    <property type="match status" value="1"/>
</dbReference>
<keyword evidence="3" id="KW-0808">Transferase</keyword>
<dbReference type="InterPro" id="IPR000014">
    <property type="entry name" value="PAS"/>
</dbReference>